<reference evidence="1 2" key="1">
    <citation type="submission" date="2024-02" db="EMBL/GenBank/DDBJ databases">
        <title>A chromosome-level genome assembly of Drosophila madeirensis, a fruit fly species endemic to Madeira island.</title>
        <authorList>
            <person name="Tomihara K."/>
            <person name="Llopart A."/>
            <person name="Yamamoto D."/>
        </authorList>
    </citation>
    <scope>NUCLEOTIDE SEQUENCE [LARGE SCALE GENOMIC DNA]</scope>
    <source>
        <strain evidence="1 2">RF1</strain>
    </source>
</reference>
<protein>
    <submittedName>
        <fullName evidence="1">Uncharacterized protein</fullName>
    </submittedName>
</protein>
<proteinExistence type="predicted"/>
<evidence type="ECO:0000313" key="1">
    <source>
        <dbReference type="EMBL" id="BFF95934.1"/>
    </source>
</evidence>
<accession>A0AAU9FJR2</accession>
<dbReference type="EMBL" id="AP029264">
    <property type="protein sequence ID" value="BFF95934.1"/>
    <property type="molecule type" value="Genomic_DNA"/>
</dbReference>
<name>A0AAU9FJR2_DROMD</name>
<dbReference type="Proteomes" id="UP001500889">
    <property type="component" value="Chromosome U"/>
</dbReference>
<organism evidence="1 2">
    <name type="scientific">Drosophila madeirensis</name>
    <name type="common">Fruit fly</name>
    <dbReference type="NCBI Taxonomy" id="30013"/>
    <lineage>
        <taxon>Eukaryota</taxon>
        <taxon>Metazoa</taxon>
        <taxon>Ecdysozoa</taxon>
        <taxon>Arthropoda</taxon>
        <taxon>Hexapoda</taxon>
        <taxon>Insecta</taxon>
        <taxon>Pterygota</taxon>
        <taxon>Neoptera</taxon>
        <taxon>Endopterygota</taxon>
        <taxon>Diptera</taxon>
        <taxon>Brachycera</taxon>
        <taxon>Muscomorpha</taxon>
        <taxon>Ephydroidea</taxon>
        <taxon>Drosophilidae</taxon>
        <taxon>Drosophila</taxon>
        <taxon>Sophophora</taxon>
    </lineage>
</organism>
<evidence type="ECO:0000313" key="2">
    <source>
        <dbReference type="Proteomes" id="UP001500889"/>
    </source>
</evidence>
<keyword evidence="2" id="KW-1185">Reference proteome</keyword>
<sequence>MFGQISHISQRHSPKKGGDDEMYLAVKAIGVGQSPPHLQNLEDGNDEKNLFTRYYDFQGYEQFEQNIVDTHYIGSTPCKLDDLKRDKSNDNENNDEKNLAMYECEVELDGYEKFVLDIVGNHSTALEIGNTNTTEAVHCPTANGTTFYSQCEMGSLCAYGD</sequence>
<dbReference type="AlphaFoldDB" id="A0AAU9FJR2"/>
<gene>
    <name evidence="1" type="ORF">DMAD_13237</name>
</gene>